<proteinExistence type="predicted"/>
<sequence>MLADAREMEQAETDVALRFCTRSLFQPWAYMRAET</sequence>
<dbReference type="EMBL" id="CH473979">
    <property type="protein sequence ID" value="EDM07237.1"/>
    <property type="molecule type" value="Genomic_DNA"/>
</dbReference>
<name>A6JBE7_RAT</name>
<protein>
    <submittedName>
        <fullName evidence="1">RCG63541</fullName>
    </submittedName>
</protein>
<reference evidence="1 2" key="1">
    <citation type="submission" date="2005-09" db="EMBL/GenBank/DDBJ databases">
        <authorList>
            <person name="Mural R.J."/>
            <person name="Li P.W."/>
            <person name="Adams M.D."/>
            <person name="Amanatides P.G."/>
            <person name="Baden-Tillson H."/>
            <person name="Barnstead M."/>
            <person name="Chin S.H."/>
            <person name="Dew I."/>
            <person name="Evans C.A."/>
            <person name="Ferriera S."/>
            <person name="Flanigan M."/>
            <person name="Fosler C."/>
            <person name="Glodek A."/>
            <person name="Gu Z."/>
            <person name="Holt R.A."/>
            <person name="Jennings D."/>
            <person name="Kraft C.L."/>
            <person name="Lu F."/>
            <person name="Nguyen T."/>
            <person name="Nusskern D.R."/>
            <person name="Pfannkoch C.M."/>
            <person name="Sitter C."/>
            <person name="Sutton G.G."/>
            <person name="Venter J.C."/>
            <person name="Wang Z."/>
            <person name="Woodage T."/>
            <person name="Zheng X.H."/>
            <person name="Zhong F."/>
        </authorList>
    </citation>
    <scope>NUCLEOTIDE SEQUENCE [LARGE SCALE GENOMIC DNA]</scope>
    <source>
        <strain>BN</strain>
        <strain evidence="2">Sprague-Dawley</strain>
    </source>
</reference>
<gene>
    <name evidence="1" type="ORF">rCG_63541</name>
</gene>
<dbReference type="Proteomes" id="UP000234681">
    <property type="component" value="Chromosome 1"/>
</dbReference>
<evidence type="ECO:0000313" key="1">
    <source>
        <dbReference type="EMBL" id="EDM07237.1"/>
    </source>
</evidence>
<accession>A6JBE7</accession>
<evidence type="ECO:0000313" key="2">
    <source>
        <dbReference type="Proteomes" id="UP000234681"/>
    </source>
</evidence>
<organism evidence="1 2">
    <name type="scientific">Rattus norvegicus</name>
    <name type="common">Rat</name>
    <dbReference type="NCBI Taxonomy" id="10116"/>
    <lineage>
        <taxon>Eukaryota</taxon>
        <taxon>Metazoa</taxon>
        <taxon>Chordata</taxon>
        <taxon>Craniata</taxon>
        <taxon>Vertebrata</taxon>
        <taxon>Euteleostomi</taxon>
        <taxon>Mammalia</taxon>
        <taxon>Eutheria</taxon>
        <taxon>Euarchontoglires</taxon>
        <taxon>Glires</taxon>
        <taxon>Rodentia</taxon>
        <taxon>Myomorpha</taxon>
        <taxon>Muroidea</taxon>
        <taxon>Muridae</taxon>
        <taxon>Murinae</taxon>
        <taxon>Rattus</taxon>
    </lineage>
</organism>
<dbReference type="AlphaFoldDB" id="A6JBE7"/>